<proteinExistence type="predicted"/>
<dbReference type="GO" id="GO:0004175">
    <property type="term" value="F:endopeptidase activity"/>
    <property type="evidence" value="ECO:0007669"/>
    <property type="project" value="UniProtKB-ARBA"/>
</dbReference>
<feature type="transmembrane region" description="Helical" evidence="2">
    <location>
        <begin position="312"/>
        <end position="336"/>
    </location>
</feature>
<gene>
    <name evidence="4" type="ORF">JD292_11385</name>
</gene>
<feature type="compositionally biased region" description="Basic and acidic residues" evidence="1">
    <location>
        <begin position="1"/>
        <end position="14"/>
    </location>
</feature>
<comment type="caution">
    <text evidence="4">The sequence shown here is derived from an EMBL/GenBank/DDBJ whole genome shotgun (WGS) entry which is preliminary data.</text>
</comment>
<dbReference type="GO" id="GO:0080120">
    <property type="term" value="P:CAAX-box protein maturation"/>
    <property type="evidence" value="ECO:0007669"/>
    <property type="project" value="UniProtKB-ARBA"/>
</dbReference>
<keyword evidence="5" id="KW-1185">Reference proteome</keyword>
<organism evidence="4 5">
    <name type="scientific">Leucobacter edaphi</name>
    <dbReference type="NCBI Taxonomy" id="2796472"/>
    <lineage>
        <taxon>Bacteria</taxon>
        <taxon>Bacillati</taxon>
        <taxon>Actinomycetota</taxon>
        <taxon>Actinomycetes</taxon>
        <taxon>Micrococcales</taxon>
        <taxon>Microbacteriaceae</taxon>
        <taxon>Leucobacter</taxon>
    </lineage>
</organism>
<feature type="transmembrane region" description="Helical" evidence="2">
    <location>
        <begin position="82"/>
        <end position="106"/>
    </location>
</feature>
<feature type="transmembrane region" description="Helical" evidence="2">
    <location>
        <begin position="283"/>
        <end position="306"/>
    </location>
</feature>
<feature type="transmembrane region" description="Helical" evidence="2">
    <location>
        <begin position="47"/>
        <end position="70"/>
    </location>
</feature>
<dbReference type="AlphaFoldDB" id="A0A934UXE4"/>
<protein>
    <submittedName>
        <fullName evidence="4">CPBP family intramembrane metalloprotease</fullName>
    </submittedName>
</protein>
<feature type="transmembrane region" description="Helical" evidence="2">
    <location>
        <begin position="220"/>
        <end position="239"/>
    </location>
</feature>
<sequence>MRDTSQNEEERAEPQAEAAAQHPAPAQHLSEFTPVHVPSPKLDRVPWLAVIVFVAVSFGLAWLAASPLWIMGPTSPSFPIALPVFGSVMMFTPTIAMLVVVFLFRTPPKGDRLRFLGIWPLRPAKRTVWLIVIGLFAPIAIAVLAIAIAVLFGWVKLDLVEFSGLRAMLAATLPESAMASMPPFGLLIAVQLLMLPLGAVVNSGTAFGEEFGWRGWLVPVLRPLGTWPALVISGAIWGLWHSPLILLGYNFGLTDWRGVALMTIACVFWGVLLGWLRLRSGSVWPAVIAHGSLNACASLVLLFAAAEPAPQAALATPLGAAGWIAIAIVVAVLVAFGQFSPKRQPDLATPRSMQLARQAAAGVKAATQVGDGAPTPGVDEGAGRP</sequence>
<evidence type="ECO:0000313" key="5">
    <source>
        <dbReference type="Proteomes" id="UP000618733"/>
    </source>
</evidence>
<keyword evidence="2" id="KW-0472">Membrane</keyword>
<keyword evidence="2" id="KW-0812">Transmembrane</keyword>
<dbReference type="Proteomes" id="UP000618733">
    <property type="component" value="Unassembled WGS sequence"/>
</dbReference>
<dbReference type="PANTHER" id="PTHR35797">
    <property type="entry name" value="PROTEASE-RELATED"/>
    <property type="match status" value="1"/>
</dbReference>
<evidence type="ECO:0000256" key="2">
    <source>
        <dbReference type="SAM" id="Phobius"/>
    </source>
</evidence>
<feature type="domain" description="CAAX prenyl protease 2/Lysostaphin resistance protein A-like" evidence="3">
    <location>
        <begin position="195"/>
        <end position="295"/>
    </location>
</feature>
<evidence type="ECO:0000256" key="1">
    <source>
        <dbReference type="SAM" id="MobiDB-lite"/>
    </source>
</evidence>
<dbReference type="InterPro" id="IPR042150">
    <property type="entry name" value="MmRce1-like"/>
</dbReference>
<evidence type="ECO:0000259" key="3">
    <source>
        <dbReference type="Pfam" id="PF02517"/>
    </source>
</evidence>
<feature type="region of interest" description="Disordered" evidence="1">
    <location>
        <begin position="1"/>
        <end position="23"/>
    </location>
</feature>
<keyword evidence="4" id="KW-0645">Protease</keyword>
<dbReference type="InterPro" id="IPR003675">
    <property type="entry name" value="Rce1/LyrA-like_dom"/>
</dbReference>
<keyword evidence="4" id="KW-0378">Hydrolase</keyword>
<reference evidence="4" key="1">
    <citation type="submission" date="2020-12" db="EMBL/GenBank/DDBJ databases">
        <title>Leucobacter sp. CAS2, isolated from Chromium sludge.</title>
        <authorList>
            <person name="Xu Z."/>
        </authorList>
    </citation>
    <scope>NUCLEOTIDE SEQUENCE</scope>
    <source>
        <strain evidence="4">CSA2</strain>
    </source>
</reference>
<dbReference type="PANTHER" id="PTHR35797:SF1">
    <property type="entry name" value="PROTEASE"/>
    <property type="match status" value="1"/>
</dbReference>
<feature type="transmembrane region" description="Helical" evidence="2">
    <location>
        <begin position="259"/>
        <end position="276"/>
    </location>
</feature>
<evidence type="ECO:0000313" key="4">
    <source>
        <dbReference type="EMBL" id="MBK0422674.1"/>
    </source>
</evidence>
<feature type="transmembrane region" description="Helical" evidence="2">
    <location>
        <begin position="127"/>
        <end position="155"/>
    </location>
</feature>
<dbReference type="EMBL" id="JAEHOI010000011">
    <property type="protein sequence ID" value="MBK0422674.1"/>
    <property type="molecule type" value="Genomic_DNA"/>
</dbReference>
<keyword evidence="4" id="KW-0482">Metalloprotease</keyword>
<feature type="region of interest" description="Disordered" evidence="1">
    <location>
        <begin position="365"/>
        <end position="385"/>
    </location>
</feature>
<keyword evidence="2" id="KW-1133">Transmembrane helix</keyword>
<accession>A0A934UXE4</accession>
<dbReference type="Pfam" id="PF02517">
    <property type="entry name" value="Rce1-like"/>
    <property type="match status" value="1"/>
</dbReference>
<feature type="transmembrane region" description="Helical" evidence="2">
    <location>
        <begin position="184"/>
        <end position="208"/>
    </location>
</feature>
<dbReference type="GO" id="GO:0008237">
    <property type="term" value="F:metallopeptidase activity"/>
    <property type="evidence" value="ECO:0007669"/>
    <property type="project" value="UniProtKB-KW"/>
</dbReference>
<name>A0A934UXE4_9MICO</name>